<sequence length="181" mass="20541">MEQTKRSRNKLKVKKIKEEIKTKSISQLASQPGSHPLMSIFKKTYQNPSDNCFEMANEYDTSANQTERDLFDKISGRINSDNNQINKFEETSPAFYQTMNVLPKYKQSEGKLSHRISQCSGRRSSLGETLSNFGAFKSRSHSKNSQDLTGRNHQQVCTYIGCQTIEICSSSSSNSLCYNKV</sequence>
<reference evidence="1" key="1">
    <citation type="submission" date="2023-07" db="EMBL/GenBank/DDBJ databases">
        <authorList>
            <consortium name="AG Swart"/>
            <person name="Singh M."/>
            <person name="Singh A."/>
            <person name="Seah K."/>
            <person name="Emmerich C."/>
        </authorList>
    </citation>
    <scope>NUCLEOTIDE SEQUENCE</scope>
    <source>
        <strain evidence="1">DP1</strain>
    </source>
</reference>
<comment type="caution">
    <text evidence="1">The sequence shown here is derived from an EMBL/GenBank/DDBJ whole genome shotgun (WGS) entry which is preliminary data.</text>
</comment>
<keyword evidence="2" id="KW-1185">Reference proteome</keyword>
<dbReference type="Proteomes" id="UP001295684">
    <property type="component" value="Unassembled WGS sequence"/>
</dbReference>
<gene>
    <name evidence="1" type="ORF">ECRASSUSDP1_LOCUS28329</name>
</gene>
<proteinExistence type="predicted"/>
<dbReference type="AlphaFoldDB" id="A0AAD2DBJ9"/>
<organism evidence="1 2">
    <name type="scientific">Euplotes crassus</name>
    <dbReference type="NCBI Taxonomy" id="5936"/>
    <lineage>
        <taxon>Eukaryota</taxon>
        <taxon>Sar</taxon>
        <taxon>Alveolata</taxon>
        <taxon>Ciliophora</taxon>
        <taxon>Intramacronucleata</taxon>
        <taxon>Spirotrichea</taxon>
        <taxon>Hypotrichia</taxon>
        <taxon>Euplotida</taxon>
        <taxon>Euplotidae</taxon>
        <taxon>Moneuplotes</taxon>
    </lineage>
</organism>
<evidence type="ECO:0000313" key="1">
    <source>
        <dbReference type="EMBL" id="CAI2386705.1"/>
    </source>
</evidence>
<accession>A0AAD2DBJ9</accession>
<dbReference type="EMBL" id="CAMPGE010029234">
    <property type="protein sequence ID" value="CAI2386705.1"/>
    <property type="molecule type" value="Genomic_DNA"/>
</dbReference>
<evidence type="ECO:0000313" key="2">
    <source>
        <dbReference type="Proteomes" id="UP001295684"/>
    </source>
</evidence>
<protein>
    <submittedName>
        <fullName evidence="1">Uncharacterized protein</fullName>
    </submittedName>
</protein>
<name>A0AAD2DBJ9_EUPCR</name>